<proteinExistence type="predicted"/>
<dbReference type="OrthoDB" id="424543at2759"/>
<dbReference type="AlphaFoldDB" id="A0A4C1ZJY5"/>
<evidence type="ECO:0000313" key="2">
    <source>
        <dbReference type="Proteomes" id="UP000299102"/>
    </source>
</evidence>
<sequence length="275" mass="31193">MPSLQSMCGLSGKDRCRNSGVRERCGLKEHAVTRVARGMLRWFGRRERMNVRRLTKQICREDVCDGKVGEGRPRKFYADYIQGEILMSVAFVIGAYVRVRARVCGGACGAAADTPGARTSRPRLHYPATSALGLQARHVMLLHGGCDASYRPRNFDADQSIGLQFREYWQKVAPPLEQTQGKQVDQYCITVGYPGHRNVLGLVMEPEGRRQYSIMKRRSLTVFGLVDIVVEYTLTMISFQSLITELEVWKLYHQTLKVKRDQNTLQGNSNKPKYS</sequence>
<evidence type="ECO:0000313" key="1">
    <source>
        <dbReference type="EMBL" id="GBP88180.1"/>
    </source>
</evidence>
<name>A0A4C1ZJY5_EUMVA</name>
<accession>A0A4C1ZJY5</accession>
<organism evidence="1 2">
    <name type="scientific">Eumeta variegata</name>
    <name type="common">Bagworm moth</name>
    <name type="synonym">Eumeta japonica</name>
    <dbReference type="NCBI Taxonomy" id="151549"/>
    <lineage>
        <taxon>Eukaryota</taxon>
        <taxon>Metazoa</taxon>
        <taxon>Ecdysozoa</taxon>
        <taxon>Arthropoda</taxon>
        <taxon>Hexapoda</taxon>
        <taxon>Insecta</taxon>
        <taxon>Pterygota</taxon>
        <taxon>Neoptera</taxon>
        <taxon>Endopterygota</taxon>
        <taxon>Lepidoptera</taxon>
        <taxon>Glossata</taxon>
        <taxon>Ditrysia</taxon>
        <taxon>Tineoidea</taxon>
        <taxon>Psychidae</taxon>
        <taxon>Oiketicinae</taxon>
        <taxon>Eumeta</taxon>
    </lineage>
</organism>
<reference evidence="1 2" key="1">
    <citation type="journal article" date="2019" name="Commun. Biol.">
        <title>The bagworm genome reveals a unique fibroin gene that provides high tensile strength.</title>
        <authorList>
            <person name="Kono N."/>
            <person name="Nakamura H."/>
            <person name="Ohtoshi R."/>
            <person name="Tomita M."/>
            <person name="Numata K."/>
            <person name="Arakawa K."/>
        </authorList>
    </citation>
    <scope>NUCLEOTIDE SEQUENCE [LARGE SCALE GENOMIC DNA]</scope>
</reference>
<keyword evidence="2" id="KW-1185">Reference proteome</keyword>
<protein>
    <submittedName>
        <fullName evidence="1">Uncharacterized protein</fullName>
    </submittedName>
</protein>
<comment type="caution">
    <text evidence="1">The sequence shown here is derived from an EMBL/GenBank/DDBJ whole genome shotgun (WGS) entry which is preliminary data.</text>
</comment>
<dbReference type="Proteomes" id="UP000299102">
    <property type="component" value="Unassembled WGS sequence"/>
</dbReference>
<gene>
    <name evidence="1" type="ORF">EVAR_99084_1</name>
</gene>
<dbReference type="EMBL" id="BGZK01001912">
    <property type="protein sequence ID" value="GBP88180.1"/>
    <property type="molecule type" value="Genomic_DNA"/>
</dbReference>